<evidence type="ECO:0000313" key="3">
    <source>
        <dbReference type="EMBL" id="OGC61266.1"/>
    </source>
</evidence>
<comment type="caution">
    <text evidence="3">The sequence shown here is derived from an EMBL/GenBank/DDBJ whole genome shotgun (WGS) entry which is preliminary data.</text>
</comment>
<feature type="chain" id="PRO_5009515046" evidence="2">
    <location>
        <begin position="21"/>
        <end position="393"/>
    </location>
</feature>
<evidence type="ECO:0000256" key="2">
    <source>
        <dbReference type="SAM" id="SignalP"/>
    </source>
</evidence>
<gene>
    <name evidence="3" type="ORF">A2890_02265</name>
</gene>
<name>A0A1F4VVS0_UNCKA</name>
<sequence>MNRKLIFALFGLVLAGLLTACNGTVPPATVEPTEVTPTEVSPTAVPSPTPTEMPTAVPTPTEIPLYVGLPADEVEVLREQCLRENPGSLCLPLPMDPTRPGFALAKESGDGYTSLTLVGTDGVKVISPLDGPVNYDRNGDGPGNLRPDRTFWLTFRWDSGLEFWIDRPDPQRPRFGLPIADAEIFLFDGNEPRQESGSRVLQTGEPVVEVRGPFRIQLAYVILNDLLRTDAGSIVYVSTNTQTTTPADEPTPTETPEPTLWEIVKVMMAECGIPETAVSDEVSGRYFDELGNQVADAHPELDSPLWMSLASSWVSPEKDGNQNPFAFAEGMLPRDALLVCDGYVLYIENVPDNLDGDGTLSGKAYLFYEVGSTQPYVLDGELREVWFTFPPVP</sequence>
<organism evidence="3 4">
    <name type="scientific">candidate division WWE3 bacterium RIFCSPLOWO2_01_FULL_53_14</name>
    <dbReference type="NCBI Taxonomy" id="1802628"/>
    <lineage>
        <taxon>Bacteria</taxon>
        <taxon>Katanobacteria</taxon>
    </lineage>
</organism>
<dbReference type="AlphaFoldDB" id="A0A1F4VVS0"/>
<protein>
    <submittedName>
        <fullName evidence="3">Uncharacterized protein</fullName>
    </submittedName>
</protein>
<dbReference type="PROSITE" id="PS51257">
    <property type="entry name" value="PROKAR_LIPOPROTEIN"/>
    <property type="match status" value="1"/>
</dbReference>
<dbReference type="Proteomes" id="UP000176967">
    <property type="component" value="Unassembled WGS sequence"/>
</dbReference>
<feature type="compositionally biased region" description="Low complexity" evidence="1">
    <location>
        <begin position="29"/>
        <end position="44"/>
    </location>
</feature>
<feature type="signal peptide" evidence="2">
    <location>
        <begin position="1"/>
        <end position="20"/>
    </location>
</feature>
<evidence type="ECO:0000256" key="1">
    <source>
        <dbReference type="SAM" id="MobiDB-lite"/>
    </source>
</evidence>
<reference evidence="3 4" key="1">
    <citation type="journal article" date="2016" name="Nat. Commun.">
        <title>Thousands of microbial genomes shed light on interconnected biogeochemical processes in an aquifer system.</title>
        <authorList>
            <person name="Anantharaman K."/>
            <person name="Brown C.T."/>
            <person name="Hug L.A."/>
            <person name="Sharon I."/>
            <person name="Castelle C.J."/>
            <person name="Probst A.J."/>
            <person name="Thomas B.C."/>
            <person name="Singh A."/>
            <person name="Wilkins M.J."/>
            <person name="Karaoz U."/>
            <person name="Brodie E.L."/>
            <person name="Williams K.H."/>
            <person name="Hubbard S.S."/>
            <person name="Banfield J.F."/>
        </authorList>
    </citation>
    <scope>NUCLEOTIDE SEQUENCE [LARGE SCALE GENOMIC DNA]</scope>
</reference>
<feature type="region of interest" description="Disordered" evidence="1">
    <location>
        <begin position="29"/>
        <end position="56"/>
    </location>
</feature>
<accession>A0A1F4VVS0</accession>
<evidence type="ECO:0000313" key="4">
    <source>
        <dbReference type="Proteomes" id="UP000176967"/>
    </source>
</evidence>
<dbReference type="EMBL" id="MEVL01000014">
    <property type="protein sequence ID" value="OGC61266.1"/>
    <property type="molecule type" value="Genomic_DNA"/>
</dbReference>
<keyword evidence="2" id="KW-0732">Signal</keyword>
<proteinExistence type="predicted"/>